<dbReference type="CDD" id="cd01048">
    <property type="entry name" value="Ferritin_like_AB2"/>
    <property type="match status" value="1"/>
</dbReference>
<keyword evidence="3" id="KW-1185">Reference proteome</keyword>
<organism evidence="2 3">
    <name type="scientific">Pseudohalioglobus sediminis</name>
    <dbReference type="NCBI Taxonomy" id="2606449"/>
    <lineage>
        <taxon>Bacteria</taxon>
        <taxon>Pseudomonadati</taxon>
        <taxon>Pseudomonadota</taxon>
        <taxon>Gammaproteobacteria</taxon>
        <taxon>Cellvibrionales</taxon>
        <taxon>Halieaceae</taxon>
        <taxon>Pseudohalioglobus</taxon>
    </lineage>
</organism>
<reference evidence="2 3" key="1">
    <citation type="submission" date="2019-09" db="EMBL/GenBank/DDBJ databases">
        <authorList>
            <person name="Chen X.-Y."/>
        </authorList>
    </citation>
    <scope>NUCLEOTIDE SEQUENCE [LARGE SCALE GENOMIC DNA]</scope>
    <source>
        <strain evidence="2 3">NY5</strain>
    </source>
</reference>
<dbReference type="Gene3D" id="1.20.1260.10">
    <property type="match status" value="1"/>
</dbReference>
<protein>
    <submittedName>
        <fullName evidence="2">DUF2202 domain-containing protein</fullName>
    </submittedName>
</protein>
<feature type="domain" description="DUF2202" evidence="1">
    <location>
        <begin position="100"/>
        <end position="282"/>
    </location>
</feature>
<dbReference type="AlphaFoldDB" id="A0A5B0WTK8"/>
<accession>A0A5B0WTK8</accession>
<name>A0A5B0WTK8_9GAMM</name>
<comment type="caution">
    <text evidence="2">The sequence shown here is derived from an EMBL/GenBank/DDBJ whole genome shotgun (WGS) entry which is preliminary data.</text>
</comment>
<evidence type="ECO:0000313" key="3">
    <source>
        <dbReference type="Proteomes" id="UP000323708"/>
    </source>
</evidence>
<dbReference type="Proteomes" id="UP000323708">
    <property type="component" value="Unassembled WGS sequence"/>
</dbReference>
<evidence type="ECO:0000259" key="1">
    <source>
        <dbReference type="Pfam" id="PF09968"/>
    </source>
</evidence>
<dbReference type="InterPro" id="IPR012347">
    <property type="entry name" value="Ferritin-like"/>
</dbReference>
<dbReference type="EMBL" id="VTUX01000008">
    <property type="protein sequence ID" value="KAA1189219.1"/>
    <property type="molecule type" value="Genomic_DNA"/>
</dbReference>
<proteinExistence type="predicted"/>
<dbReference type="Pfam" id="PF09968">
    <property type="entry name" value="DUF2202"/>
    <property type="match status" value="1"/>
</dbReference>
<dbReference type="InterPro" id="IPR019243">
    <property type="entry name" value="DUF2202"/>
</dbReference>
<gene>
    <name evidence="2" type="ORF">F0M18_16225</name>
</gene>
<evidence type="ECO:0000313" key="2">
    <source>
        <dbReference type="EMBL" id="KAA1189219.1"/>
    </source>
</evidence>
<sequence>MRTKKLTWLTFWRVKRTASRESVFLNQHEHLSRGNAWRQALFTYPPNSKGRPHMRTFKPLIILLTLPLWLGTALAATADNQGQGKGKSHKPQAQLDFNETTHLVFMREEEKLARDVYITLGSKFPRAGIFGRIDDSEQRHTCAVCDMLKRYGVDDPNTNDNVGVYTGAEYGPYFTAKYAELVGKGSGSLLDALYVGALIEELDMKDIGYCPGEIVEQSNGINSAEECGLVYTDKADLQKLYTSLLEGSKNHLRAFVRNIERIEGEGSYRAQYLTQEEVDEILGR</sequence>